<dbReference type="EMBL" id="JANBOJ010000046">
    <property type="protein sequence ID" value="KAJ1723986.1"/>
    <property type="molecule type" value="Genomic_DNA"/>
</dbReference>
<evidence type="ECO:0000313" key="2">
    <source>
        <dbReference type="Proteomes" id="UP001149813"/>
    </source>
</evidence>
<organism evidence="1 2">
    <name type="scientific">Coemansia erecta</name>
    <dbReference type="NCBI Taxonomy" id="147472"/>
    <lineage>
        <taxon>Eukaryota</taxon>
        <taxon>Fungi</taxon>
        <taxon>Fungi incertae sedis</taxon>
        <taxon>Zoopagomycota</taxon>
        <taxon>Kickxellomycotina</taxon>
        <taxon>Kickxellomycetes</taxon>
        <taxon>Kickxellales</taxon>
        <taxon>Kickxellaceae</taxon>
        <taxon>Coemansia</taxon>
    </lineage>
</organism>
<dbReference type="OrthoDB" id="10419811at2759"/>
<evidence type="ECO:0000313" key="1">
    <source>
        <dbReference type="EMBL" id="KAJ1723986.1"/>
    </source>
</evidence>
<protein>
    <submittedName>
        <fullName evidence="1">Uncharacterized protein</fullName>
    </submittedName>
</protein>
<name>A0A9W8CTS8_9FUNG</name>
<sequence>MRRLDWLRGVLSASSALVVRQTAAATTGGTGTIGLRAYFQAAAAADQQLQQLQQRQPQRRRATCTAEDRQTHPAAADEIAQLVAAGERTRAIGQLRRVIQAEQRTELGYTQTLRAVEKLAELAGSPGIAGSAAYVSYRAIRQSHVHGLPDAVVQPVLSMLFRARRFAEAAQLGVQHVASVGASSGRTVLASLGRLQEQQMGKWTGARRAFDWEEFGRAQACDVRRAARLVVAALDRRRMTDGGHVYALLAIDLAWAQGARLPRVQPAWWLSGFAARGLAPGPAAHGLVARAYERCGDHVWAQRLREQQGSELSHALVARLSAGEIIQKVHAVQAGAAKQRMLARVVACLVDVGRVGDAHCVWAAGDPEGTNYRALGRLALATCPADPARGVSLFAAACRAAQGGARSPAFGSLFAGVLRAALDASPADARRLSLDVCALAGRHGVLANGEAFGLLLARLPADERGVGLALRLALRMARERVVPDDMAACCLVAVCVRVGAVEMALEMWRARVEGRPLRKVRRLVEHLRHRARHVGVEQETLAAVLGLEE</sequence>
<keyword evidence="2" id="KW-1185">Reference proteome</keyword>
<comment type="caution">
    <text evidence="1">The sequence shown here is derived from an EMBL/GenBank/DDBJ whole genome shotgun (WGS) entry which is preliminary data.</text>
</comment>
<gene>
    <name evidence="1" type="ORF">LPJ53_001742</name>
</gene>
<accession>A0A9W8CTS8</accession>
<proteinExistence type="predicted"/>
<reference evidence="1" key="1">
    <citation type="submission" date="2022-07" db="EMBL/GenBank/DDBJ databases">
        <title>Phylogenomic reconstructions and comparative analyses of Kickxellomycotina fungi.</title>
        <authorList>
            <person name="Reynolds N.K."/>
            <person name="Stajich J.E."/>
            <person name="Barry K."/>
            <person name="Grigoriev I.V."/>
            <person name="Crous P."/>
            <person name="Smith M.E."/>
        </authorList>
    </citation>
    <scope>NUCLEOTIDE SEQUENCE</scope>
    <source>
        <strain evidence="1">NBRC 32514</strain>
    </source>
</reference>
<dbReference type="AlphaFoldDB" id="A0A9W8CTS8"/>
<dbReference type="Proteomes" id="UP001149813">
    <property type="component" value="Unassembled WGS sequence"/>
</dbReference>